<keyword evidence="1" id="KW-0812">Transmembrane</keyword>
<protein>
    <submittedName>
        <fullName evidence="2">Uncharacterized protein</fullName>
    </submittedName>
</protein>
<evidence type="ECO:0000256" key="1">
    <source>
        <dbReference type="SAM" id="Phobius"/>
    </source>
</evidence>
<name>A0A379AD00_ENTAG</name>
<gene>
    <name evidence="2" type="ORF">NCTC9381_01569</name>
</gene>
<evidence type="ECO:0000313" key="2">
    <source>
        <dbReference type="EMBL" id="SUB15676.1"/>
    </source>
</evidence>
<keyword evidence="1" id="KW-1133">Transmembrane helix</keyword>
<dbReference type="EMBL" id="UGSO01000001">
    <property type="protein sequence ID" value="SUB15676.1"/>
    <property type="molecule type" value="Genomic_DNA"/>
</dbReference>
<dbReference type="Proteomes" id="UP000254640">
    <property type="component" value="Unassembled WGS sequence"/>
</dbReference>
<feature type="transmembrane region" description="Helical" evidence="1">
    <location>
        <begin position="14"/>
        <end position="32"/>
    </location>
</feature>
<accession>A0A379AD00</accession>
<sequence length="39" mass="4062">MNAKPAAAPAPHPFTLQLALGLVGVLIAAPNLRAERSRQ</sequence>
<keyword evidence="1" id="KW-0472">Membrane</keyword>
<reference evidence="2 3" key="1">
    <citation type="submission" date="2018-06" db="EMBL/GenBank/DDBJ databases">
        <authorList>
            <consortium name="Pathogen Informatics"/>
            <person name="Doyle S."/>
        </authorList>
    </citation>
    <scope>NUCLEOTIDE SEQUENCE [LARGE SCALE GENOMIC DNA]</scope>
    <source>
        <strain evidence="2 3">NCTC9381</strain>
    </source>
</reference>
<organism evidence="2 3">
    <name type="scientific">Enterobacter agglomerans</name>
    <name type="common">Erwinia herbicola</name>
    <name type="synonym">Pantoea agglomerans</name>
    <dbReference type="NCBI Taxonomy" id="549"/>
    <lineage>
        <taxon>Bacteria</taxon>
        <taxon>Pseudomonadati</taxon>
        <taxon>Pseudomonadota</taxon>
        <taxon>Gammaproteobacteria</taxon>
        <taxon>Enterobacterales</taxon>
        <taxon>Erwiniaceae</taxon>
        <taxon>Pantoea</taxon>
        <taxon>Pantoea agglomerans group</taxon>
    </lineage>
</organism>
<proteinExistence type="predicted"/>
<keyword evidence="3" id="KW-1185">Reference proteome</keyword>
<evidence type="ECO:0000313" key="3">
    <source>
        <dbReference type="Proteomes" id="UP000254640"/>
    </source>
</evidence>
<dbReference type="AlphaFoldDB" id="A0A379AD00"/>